<evidence type="ECO:0000256" key="5">
    <source>
        <dbReference type="ARBA" id="ARBA00018266"/>
    </source>
</evidence>
<proteinExistence type="inferred from homology"/>
<evidence type="ECO:0000256" key="1">
    <source>
        <dbReference type="ARBA" id="ARBA00001947"/>
    </source>
</evidence>
<evidence type="ECO:0000256" key="9">
    <source>
        <dbReference type="ARBA" id="ARBA00032005"/>
    </source>
</evidence>
<dbReference type="RefSeq" id="WP_015425222.1">
    <property type="nucleotide sequence ID" value="NC_020449.1"/>
</dbReference>
<evidence type="ECO:0000256" key="14">
    <source>
        <dbReference type="PIRSR" id="PIRSR606262-3"/>
    </source>
</evidence>
<dbReference type="EC" id="3.5.4.5" evidence="4 15"/>
<dbReference type="InterPro" id="IPR006262">
    <property type="entry name" value="Cyt_deam_tetra"/>
</dbReference>
<feature type="binding site" evidence="13">
    <location>
        <begin position="47"/>
        <end position="53"/>
    </location>
    <ligand>
        <name>substrate</name>
    </ligand>
</feature>
<dbReference type="PROSITE" id="PS51747">
    <property type="entry name" value="CYT_DCMP_DEAMINASES_2"/>
    <property type="match status" value="1"/>
</dbReference>
<comment type="similarity">
    <text evidence="3 15">Belongs to the cytidine and deoxycytidylate deaminase family.</text>
</comment>
<dbReference type="KEGG" id="caci:CLOAM1514"/>
<dbReference type="GO" id="GO:0072527">
    <property type="term" value="P:pyrimidine-containing compound metabolic process"/>
    <property type="evidence" value="ECO:0007669"/>
    <property type="project" value="UniProtKB-ARBA"/>
</dbReference>
<keyword evidence="6 14" id="KW-0479">Metal-binding</keyword>
<dbReference type="InterPro" id="IPR050202">
    <property type="entry name" value="Cyt/Deoxycyt_deaminase"/>
</dbReference>
<dbReference type="GO" id="GO:0055086">
    <property type="term" value="P:nucleobase-containing small molecule metabolic process"/>
    <property type="evidence" value="ECO:0007669"/>
    <property type="project" value="UniProtKB-ARBA"/>
</dbReference>
<comment type="cofactor">
    <cofactor evidence="1 14 15">
        <name>Zn(2+)</name>
        <dbReference type="ChEBI" id="CHEBI:29105"/>
    </cofactor>
</comment>
<dbReference type="InterPro" id="IPR002125">
    <property type="entry name" value="CMP_dCMP_dom"/>
</dbReference>
<feature type="binding site" evidence="14">
    <location>
        <position position="94"/>
    </location>
    <ligand>
        <name>Zn(2+)</name>
        <dbReference type="ChEBI" id="CHEBI:29105"/>
        <note>catalytic</note>
    </ligand>
</feature>
<evidence type="ECO:0000256" key="13">
    <source>
        <dbReference type="PIRSR" id="PIRSR606262-2"/>
    </source>
</evidence>
<dbReference type="FunFam" id="3.40.140.10:FF:000008">
    <property type="entry name" value="Cytidine deaminase"/>
    <property type="match status" value="1"/>
</dbReference>
<evidence type="ECO:0000256" key="6">
    <source>
        <dbReference type="ARBA" id="ARBA00022723"/>
    </source>
</evidence>
<dbReference type="CDD" id="cd01283">
    <property type="entry name" value="cytidine_deaminase"/>
    <property type="match status" value="1"/>
</dbReference>
<keyword evidence="7 15" id="KW-0378">Hydrolase</keyword>
<dbReference type="GO" id="GO:0042802">
    <property type="term" value="F:identical protein binding"/>
    <property type="evidence" value="ECO:0007669"/>
    <property type="project" value="UniProtKB-ARBA"/>
</dbReference>
<sequence length="133" mass="14883">MVKLNLSEKELLEAAKKAAENSYSPYSHYKVGCAVKTKDGHIFTGCNVENASYSLTICAERNAIFKAISEGHRTFSEMAVYVDSEESFPPCGACRQVIYEFAPEIEIIYANRKAIHKAFITELFPSAFTLKKD</sequence>
<evidence type="ECO:0000256" key="7">
    <source>
        <dbReference type="ARBA" id="ARBA00022801"/>
    </source>
</evidence>
<reference evidence="17 18" key="1">
    <citation type="journal article" date="2008" name="J. Bacteriol.">
        <title>'Candidatus Cloacamonas acidaminovorans': genome sequence reconstruction provides a first glimpse of a new bacterial division.</title>
        <authorList>
            <person name="Pelletier E."/>
            <person name="Kreimeyer A."/>
            <person name="Bocs S."/>
            <person name="Rouy Z."/>
            <person name="Gyapay G."/>
            <person name="Chouari R."/>
            <person name="Riviere D."/>
            <person name="Ganesan A."/>
            <person name="Daegelen P."/>
            <person name="Sghir A."/>
            <person name="Cohen G.N."/>
            <person name="Medigue C."/>
            <person name="Weissenbach J."/>
            <person name="Le Paslier D."/>
        </authorList>
    </citation>
    <scope>NUCLEOTIDE SEQUENCE [LARGE SCALE GENOMIC DNA]</scope>
    <source>
        <strain evidence="18">Evry</strain>
    </source>
</reference>
<feature type="active site" description="Proton donor" evidence="12">
    <location>
        <position position="60"/>
    </location>
</feature>
<comment type="function">
    <text evidence="2 15">This enzyme scavenges exogenous and endogenous cytidine and 2'-deoxycytidine for UMP synthesis.</text>
</comment>
<evidence type="ECO:0000256" key="2">
    <source>
        <dbReference type="ARBA" id="ARBA00003949"/>
    </source>
</evidence>
<dbReference type="SUPFAM" id="SSF53927">
    <property type="entry name" value="Cytidine deaminase-like"/>
    <property type="match status" value="1"/>
</dbReference>
<feature type="domain" description="CMP/dCMP-type deaminase" evidence="16">
    <location>
        <begin position="6"/>
        <end position="122"/>
    </location>
</feature>
<comment type="catalytic activity">
    <reaction evidence="11 15">
        <text>cytidine + H2O + H(+) = uridine + NH4(+)</text>
        <dbReference type="Rhea" id="RHEA:16069"/>
        <dbReference type="ChEBI" id="CHEBI:15377"/>
        <dbReference type="ChEBI" id="CHEBI:15378"/>
        <dbReference type="ChEBI" id="CHEBI:16704"/>
        <dbReference type="ChEBI" id="CHEBI:17562"/>
        <dbReference type="ChEBI" id="CHEBI:28938"/>
        <dbReference type="EC" id="3.5.4.5"/>
    </reaction>
</comment>
<dbReference type="OrthoDB" id="9795347at2"/>
<comment type="catalytic activity">
    <reaction evidence="10 15">
        <text>2'-deoxycytidine + H2O + H(+) = 2'-deoxyuridine + NH4(+)</text>
        <dbReference type="Rhea" id="RHEA:13433"/>
        <dbReference type="ChEBI" id="CHEBI:15377"/>
        <dbReference type="ChEBI" id="CHEBI:15378"/>
        <dbReference type="ChEBI" id="CHEBI:15698"/>
        <dbReference type="ChEBI" id="CHEBI:16450"/>
        <dbReference type="ChEBI" id="CHEBI:28938"/>
        <dbReference type="EC" id="3.5.4.5"/>
    </reaction>
</comment>
<organism evidence="17 18">
    <name type="scientific">Cloacimonas acidaminovorans (strain Evry)</name>
    <dbReference type="NCBI Taxonomy" id="459349"/>
    <lineage>
        <taxon>Bacteria</taxon>
        <taxon>Pseudomonadati</taxon>
        <taxon>Candidatus Cloacimonadota</taxon>
        <taxon>Candidatus Cloacimonadia</taxon>
        <taxon>Candidatus Cloacimonadales</taxon>
        <taxon>Candidatus Cloacimonadaceae</taxon>
        <taxon>Candidatus Cloacimonas</taxon>
    </lineage>
</organism>
<dbReference type="STRING" id="459349.CLOAM1514"/>
<dbReference type="InterPro" id="IPR016193">
    <property type="entry name" value="Cytidine_deaminase-like"/>
</dbReference>
<dbReference type="Proteomes" id="UP000002019">
    <property type="component" value="Chromosome"/>
</dbReference>
<evidence type="ECO:0000256" key="8">
    <source>
        <dbReference type="ARBA" id="ARBA00022833"/>
    </source>
</evidence>
<dbReference type="PANTHER" id="PTHR11644">
    <property type="entry name" value="CYTIDINE DEAMINASE"/>
    <property type="match status" value="1"/>
</dbReference>
<dbReference type="Gene3D" id="3.40.140.10">
    <property type="entry name" value="Cytidine Deaminase, domain 2"/>
    <property type="match status" value="1"/>
</dbReference>
<keyword evidence="8 14" id="KW-0862">Zinc</keyword>
<dbReference type="EMBL" id="CU466930">
    <property type="protein sequence ID" value="CAO81364.1"/>
    <property type="molecule type" value="Genomic_DNA"/>
</dbReference>
<evidence type="ECO:0000256" key="11">
    <source>
        <dbReference type="ARBA" id="ARBA00049558"/>
    </source>
</evidence>
<dbReference type="GO" id="GO:0004126">
    <property type="term" value="F:cytidine deaminase activity"/>
    <property type="evidence" value="ECO:0007669"/>
    <property type="project" value="UniProtKB-UniRule"/>
</dbReference>
<dbReference type="InterPro" id="IPR016192">
    <property type="entry name" value="APOBEC/CMP_deaminase_Zn-bd"/>
</dbReference>
<evidence type="ECO:0000256" key="3">
    <source>
        <dbReference type="ARBA" id="ARBA00006576"/>
    </source>
</evidence>
<dbReference type="Pfam" id="PF00383">
    <property type="entry name" value="dCMP_cyt_deam_1"/>
    <property type="match status" value="1"/>
</dbReference>
<dbReference type="NCBIfam" id="TIGR01354">
    <property type="entry name" value="cyt_deam_tetra"/>
    <property type="match status" value="1"/>
</dbReference>
<gene>
    <name evidence="17" type="primary">cdd</name>
    <name evidence="17" type="ordered locus">CLOAM1514</name>
</gene>
<keyword evidence="18" id="KW-1185">Reference proteome</keyword>
<name>B0VFM6_CLOAI</name>
<evidence type="ECO:0000313" key="18">
    <source>
        <dbReference type="Proteomes" id="UP000002019"/>
    </source>
</evidence>
<evidence type="ECO:0000256" key="12">
    <source>
        <dbReference type="PIRSR" id="PIRSR606262-1"/>
    </source>
</evidence>
<dbReference type="NCBIfam" id="NF004064">
    <property type="entry name" value="PRK05578.1"/>
    <property type="match status" value="1"/>
</dbReference>
<feature type="binding site" evidence="14">
    <location>
        <position position="58"/>
    </location>
    <ligand>
        <name>Zn(2+)</name>
        <dbReference type="ChEBI" id="CHEBI:29105"/>
        <note>catalytic</note>
    </ligand>
</feature>
<evidence type="ECO:0000259" key="16">
    <source>
        <dbReference type="PROSITE" id="PS51747"/>
    </source>
</evidence>
<evidence type="ECO:0000256" key="4">
    <source>
        <dbReference type="ARBA" id="ARBA00012783"/>
    </source>
</evidence>
<dbReference type="GO" id="GO:0008270">
    <property type="term" value="F:zinc ion binding"/>
    <property type="evidence" value="ECO:0007669"/>
    <property type="project" value="UniProtKB-UniRule"/>
</dbReference>
<feature type="binding site" evidence="14">
    <location>
        <position position="91"/>
    </location>
    <ligand>
        <name>Zn(2+)</name>
        <dbReference type="ChEBI" id="CHEBI:29105"/>
        <note>catalytic</note>
    </ligand>
</feature>
<evidence type="ECO:0000256" key="15">
    <source>
        <dbReference type="RuleBase" id="RU364006"/>
    </source>
</evidence>
<dbReference type="PROSITE" id="PS00903">
    <property type="entry name" value="CYT_DCMP_DEAMINASES_1"/>
    <property type="match status" value="1"/>
</dbReference>
<dbReference type="PANTHER" id="PTHR11644:SF2">
    <property type="entry name" value="CYTIDINE DEAMINASE"/>
    <property type="match status" value="1"/>
</dbReference>
<accession>B0VFM6</accession>
<dbReference type="HOGENOM" id="CLU_097262_4_1_0"/>
<protein>
    <recommendedName>
        <fullName evidence="5 15">Cytidine deaminase</fullName>
        <ecNumber evidence="4 15">3.5.4.5</ecNumber>
    </recommendedName>
    <alternativeName>
        <fullName evidence="9 15">Cytidine aminohydrolase</fullName>
    </alternativeName>
</protein>
<evidence type="ECO:0000256" key="10">
    <source>
        <dbReference type="ARBA" id="ARBA00049252"/>
    </source>
</evidence>
<dbReference type="AlphaFoldDB" id="B0VFM6"/>
<dbReference type="GO" id="GO:0005829">
    <property type="term" value="C:cytosol"/>
    <property type="evidence" value="ECO:0007669"/>
    <property type="project" value="TreeGrafter"/>
</dbReference>
<dbReference type="eggNOG" id="COG0295">
    <property type="taxonomic scope" value="Bacteria"/>
</dbReference>
<evidence type="ECO:0000313" key="17">
    <source>
        <dbReference type="EMBL" id="CAO81364.1"/>
    </source>
</evidence>